<proteinExistence type="predicted"/>
<feature type="non-terminal residue" evidence="2">
    <location>
        <position position="1"/>
    </location>
</feature>
<protein>
    <submittedName>
        <fullName evidence="2">Uncharacterized protein</fullName>
    </submittedName>
</protein>
<dbReference type="EMBL" id="CADCTP010000329">
    <property type="protein sequence ID" value="CAA9281440.1"/>
    <property type="molecule type" value="Genomic_DNA"/>
</dbReference>
<name>A0A6J4JL83_9ACTN</name>
<feature type="compositionally biased region" description="Low complexity" evidence="1">
    <location>
        <begin position="18"/>
        <end position="32"/>
    </location>
</feature>
<reference evidence="2" key="1">
    <citation type="submission" date="2020-02" db="EMBL/GenBank/DDBJ databases">
        <authorList>
            <person name="Meier V. D."/>
        </authorList>
    </citation>
    <scope>NUCLEOTIDE SEQUENCE</scope>
    <source>
        <strain evidence="2">AVDCRST_MAG41</strain>
    </source>
</reference>
<sequence length="259" mass="28970">APASPAGPGRDRPGGRVGAAPPGAVPPCAGARPRPHPARSGAVRRQPQRRLLHRGHLPVRRRGVPCPRPRRHALGADPRPRHRPARSLAVSPRSGQRRPRHRRRPARARRQGPRVPRRRRRRRPPLDRPQHGDLRRTYRLRPPRRRLRGAGRTRCRGGRAQHRRRAPRRCRRGAPAADPPVAAARAVAADAQPALGADVPARRAVPAAAGAHHHRRRPTAALPPQRPRGRRRRRLRPRLRGRGGGRRAKAARRPGRRPV</sequence>
<feature type="non-terminal residue" evidence="2">
    <location>
        <position position="259"/>
    </location>
</feature>
<organism evidence="2">
    <name type="scientific">uncultured Mycobacteriales bacterium</name>
    <dbReference type="NCBI Taxonomy" id="581187"/>
    <lineage>
        <taxon>Bacteria</taxon>
        <taxon>Bacillati</taxon>
        <taxon>Actinomycetota</taxon>
        <taxon>Actinomycetes</taxon>
        <taxon>Mycobacteriales</taxon>
        <taxon>environmental samples</taxon>
    </lineage>
</organism>
<feature type="compositionally biased region" description="Low complexity" evidence="1">
    <location>
        <begin position="173"/>
        <end position="194"/>
    </location>
</feature>
<dbReference type="AlphaFoldDB" id="A0A6J4JL83"/>
<accession>A0A6J4JL83</accession>
<feature type="compositionally biased region" description="Basic residues" evidence="1">
    <location>
        <begin position="46"/>
        <end position="73"/>
    </location>
</feature>
<feature type="compositionally biased region" description="Basic residues" evidence="1">
    <location>
        <begin position="137"/>
        <end position="172"/>
    </location>
</feature>
<feature type="compositionally biased region" description="Basic and acidic residues" evidence="1">
    <location>
        <begin position="124"/>
        <end position="136"/>
    </location>
</feature>
<feature type="compositionally biased region" description="Basic residues" evidence="1">
    <location>
        <begin position="95"/>
        <end position="123"/>
    </location>
</feature>
<evidence type="ECO:0000313" key="2">
    <source>
        <dbReference type="EMBL" id="CAA9281440.1"/>
    </source>
</evidence>
<feature type="region of interest" description="Disordered" evidence="1">
    <location>
        <begin position="1"/>
        <end position="259"/>
    </location>
</feature>
<feature type="compositionally biased region" description="Basic residues" evidence="1">
    <location>
        <begin position="227"/>
        <end position="259"/>
    </location>
</feature>
<gene>
    <name evidence="2" type="ORF">AVDCRST_MAG41-3649</name>
</gene>
<evidence type="ECO:0000256" key="1">
    <source>
        <dbReference type="SAM" id="MobiDB-lite"/>
    </source>
</evidence>